<dbReference type="EMBL" id="JBHUHU010000005">
    <property type="protein sequence ID" value="MFD2101657.1"/>
    <property type="molecule type" value="Genomic_DNA"/>
</dbReference>
<evidence type="ECO:0000256" key="1">
    <source>
        <dbReference type="SAM" id="SignalP"/>
    </source>
</evidence>
<reference evidence="3" key="1">
    <citation type="journal article" date="2019" name="Int. J. Syst. Evol. Microbiol.">
        <title>The Global Catalogue of Microorganisms (GCM) 10K type strain sequencing project: providing services to taxonomists for standard genome sequencing and annotation.</title>
        <authorList>
            <consortium name="The Broad Institute Genomics Platform"/>
            <consortium name="The Broad Institute Genome Sequencing Center for Infectious Disease"/>
            <person name="Wu L."/>
            <person name="Ma J."/>
        </authorList>
    </citation>
    <scope>NUCLEOTIDE SEQUENCE [LARGE SCALE GENOMIC DNA]</scope>
    <source>
        <strain evidence="3">JCM 3389</strain>
    </source>
</reference>
<dbReference type="RefSeq" id="WP_379832222.1">
    <property type="nucleotide sequence ID" value="NZ_JBHUHU010000005.1"/>
</dbReference>
<keyword evidence="1" id="KW-0732">Signal</keyword>
<proteinExistence type="predicted"/>
<sequence length="284" mass="32190">MKRRVVVVLLFAFMASMTMRGQLNGYKYIIVPKKFETFKSENQYMTSTMVKFLFTQKGFTPVYDDELPADLANNRCLGLLASLSDDSSMFSTKVTVILKDCQSIEVFRTREGKSKIKEYTAAYKDALEDAFGSFDGMDYAYVPKEKETNQPTEQPITVSYKDDVKKLEEKKEVPVVKQVATTETQSYESVEPKTSTYTKAEPQQKTETAAKVSGLLYAQPIENGYQLVDSTPKVVMKLMSTSVENVFLTDYQGNSGVVLQKDGKWFVEYSEGGEKKLKELNIKF</sequence>
<feature type="signal peptide" evidence="1">
    <location>
        <begin position="1"/>
        <end position="20"/>
    </location>
</feature>
<dbReference type="Proteomes" id="UP001597342">
    <property type="component" value="Unassembled WGS sequence"/>
</dbReference>
<gene>
    <name evidence="2" type="ORF">ACFSJE_17835</name>
</gene>
<evidence type="ECO:0000313" key="3">
    <source>
        <dbReference type="Proteomes" id="UP001597342"/>
    </source>
</evidence>
<evidence type="ECO:0000313" key="2">
    <source>
        <dbReference type="EMBL" id="MFD2101657.1"/>
    </source>
</evidence>
<protein>
    <submittedName>
        <fullName evidence="2">Uncharacterized protein</fullName>
    </submittedName>
</protein>
<comment type="caution">
    <text evidence="2">The sequence shown here is derived from an EMBL/GenBank/DDBJ whole genome shotgun (WGS) entry which is preliminary data.</text>
</comment>
<name>A0ABW4Y316_9FLAO</name>
<accession>A0ABW4Y316</accession>
<organism evidence="2 3">
    <name type="scientific">Flagellimonas iocasae</name>
    <dbReference type="NCBI Taxonomy" id="2055905"/>
    <lineage>
        <taxon>Bacteria</taxon>
        <taxon>Pseudomonadati</taxon>
        <taxon>Bacteroidota</taxon>
        <taxon>Flavobacteriia</taxon>
        <taxon>Flavobacteriales</taxon>
        <taxon>Flavobacteriaceae</taxon>
        <taxon>Flagellimonas</taxon>
    </lineage>
</organism>
<keyword evidence="3" id="KW-1185">Reference proteome</keyword>
<feature type="chain" id="PRO_5045772705" evidence="1">
    <location>
        <begin position="21"/>
        <end position="284"/>
    </location>
</feature>